<evidence type="ECO:0000313" key="4">
    <source>
        <dbReference type="Proteomes" id="UP000659388"/>
    </source>
</evidence>
<feature type="signal peptide" evidence="1">
    <location>
        <begin position="1"/>
        <end position="22"/>
    </location>
</feature>
<dbReference type="PANTHER" id="PTHR32305">
    <property type="match status" value="1"/>
</dbReference>
<dbReference type="Proteomes" id="UP000659388">
    <property type="component" value="Unassembled WGS sequence"/>
</dbReference>
<keyword evidence="1" id="KW-0732">Signal</keyword>
<reference evidence="3" key="1">
    <citation type="submission" date="2021-01" db="EMBL/GenBank/DDBJ databases">
        <title>Fulvivirga kasyanovii gen. nov., sp nov., a novel member of the phylum Bacteroidetes isolated from seawater in a mussel farm.</title>
        <authorList>
            <person name="Zhao L.-H."/>
            <person name="Wang Z.-J."/>
        </authorList>
    </citation>
    <scope>NUCLEOTIDE SEQUENCE</scope>
    <source>
        <strain evidence="3">2943</strain>
    </source>
</reference>
<dbReference type="Gene3D" id="2.180.10.10">
    <property type="entry name" value="RHS repeat-associated core"/>
    <property type="match status" value="3"/>
</dbReference>
<evidence type="ECO:0000259" key="2">
    <source>
        <dbReference type="Pfam" id="PF20041"/>
    </source>
</evidence>
<dbReference type="EMBL" id="JAESIY010000005">
    <property type="protein sequence ID" value="MBL3656701.1"/>
    <property type="molecule type" value="Genomic_DNA"/>
</dbReference>
<dbReference type="InterPro" id="IPR045619">
    <property type="entry name" value="DUF6443"/>
</dbReference>
<evidence type="ECO:0000256" key="1">
    <source>
        <dbReference type="SAM" id="SignalP"/>
    </source>
</evidence>
<dbReference type="Pfam" id="PF20041">
    <property type="entry name" value="DUF6443"/>
    <property type="match status" value="1"/>
</dbReference>
<name>A0A937F7W4_9BACT</name>
<accession>A0A937F7W4</accession>
<feature type="chain" id="PRO_5037187805" description="DUF6443 domain-containing protein" evidence="1">
    <location>
        <begin position="23"/>
        <end position="1841"/>
    </location>
</feature>
<organism evidence="3 4">
    <name type="scientific">Fulvivirga sediminis</name>
    <dbReference type="NCBI Taxonomy" id="2803949"/>
    <lineage>
        <taxon>Bacteria</taxon>
        <taxon>Pseudomonadati</taxon>
        <taxon>Bacteroidota</taxon>
        <taxon>Cytophagia</taxon>
        <taxon>Cytophagales</taxon>
        <taxon>Fulvivirgaceae</taxon>
        <taxon>Fulvivirga</taxon>
    </lineage>
</organism>
<protein>
    <recommendedName>
        <fullName evidence="2">DUF6443 domain-containing protein</fullName>
    </recommendedName>
</protein>
<dbReference type="InterPro" id="IPR022385">
    <property type="entry name" value="Rhs_assc_core"/>
</dbReference>
<evidence type="ECO:0000313" key="3">
    <source>
        <dbReference type="EMBL" id="MBL3656701.1"/>
    </source>
</evidence>
<dbReference type="NCBIfam" id="TIGR03696">
    <property type="entry name" value="Rhs_assc_core"/>
    <property type="match status" value="1"/>
</dbReference>
<proteinExistence type="predicted"/>
<keyword evidence="4" id="KW-1185">Reference proteome</keyword>
<comment type="caution">
    <text evidence="3">The sequence shown here is derived from an EMBL/GenBank/DDBJ whole genome shotgun (WGS) entry which is preliminary data.</text>
</comment>
<dbReference type="PANTHER" id="PTHR32305:SF15">
    <property type="entry name" value="PROTEIN RHSA-RELATED"/>
    <property type="match status" value="1"/>
</dbReference>
<gene>
    <name evidence="3" type="ORF">JL102_11205</name>
</gene>
<sequence length="1841" mass="208044">MKYYYLSVLLALLCFNFHYSFSQVNQNNDSTSTNYQIYREPPPCVGGCDPGDGRPTYPGNGNLHIPEKPSFSVSGSLCNSSRTLSWNGTPDSKDVWYWQTSANGTSKSYSYKNKTVTTSGRYYLRGYGKYSKQWGPAASAYVEIQPVSKPPAPKILESRPGYTILSKTYGSYWQNSPSGTSTSNSANYLAVYKSGYYYLRARNNSTGCWSGASSVNVSINTPYTLPVIKAVGENKISIKKPYVDMALNTTYTTYQWYFNGKHISGATNAVYKAFKEGYYHVVVGNSQGVKIRSDYFRVEDLNKSNNISYSASHHIQIDGIKTIEEVKSQDYEGKKNVSISYYDEYKRKSQDIIVGGAPDGKDMIQGYTYSRNNKNKKTYLPYSSNSNTSEYRTAWKRELEEFYNDHDNGENKKALFEEIIYEDSPYDKVTQSSSVGKDWQIGSGHERTYDYHLNDGTEKIIKWIIDEAGKFLRKGYYEAGTLQISYNKDEMGNESYAYSNLLGQTLVTKNAVGAKTYFIYDDLDRLSYILQPELVSRLEEGNTQPSQEQIDAHAFQYNYDLKNRVISYKNPGKDKTNVVYDHQDRPILVQSANLLTDDEKQWIYVKHDILGRKVASGLYKTDSDRSSLQKQVDNFYKNNLQWKEMEGIQYNGNTITKTTPTQWKNSGGASSTYLKEGEEGSLYVKANQSKKAIMVGFSTKGDKKDFSYQSIEFAIYFMLNGKIAIYESGKKTKPTSIAYNNSDIFSIHRVNNSIVYQKNNETFYTSRKSCKGEVFVDFAIYSNNASITIVNAKHEERTPSGYSNNSFPLTNITVMSEVYYDDYDLPWDVTPYNSKYSNSNEFNKATKGIVTAYRKKELGSPNWLQSVVFYDDKYRMEATVTDNAYGSFNKVSYKYTFDNKVTARISNMYDFNGQDFEVTEQFQYDHMGRLKKYLHKIYNGTEGNDAAPPKLIAYNQYDELGRLNKKMLHEGEDGFLQSIDYKYNIKGWLTNINHIDLLNHEDDDNLVWTDFFGMDIAYNTSNGVHGSNPLYNGNISGIKWSKGTTPGGEQLAYAYNYDQISQLKDAMAQNNVNALKNVEYDKNGNIRSLSRYNAEGVEIDQLNYNYHNVDHNKLLSVNDNAEDVVKSLGYRGSEKEELFEYDKEGNVTSDPTHGIISISYNIFNQPKEILTEQGSRLVYRYAADGQKLGFNEYDKNGQLVNEVIYNGMFFIKNNKVEFIKHAEGRAVYDETIEKWVYEYDLKDYQGNSRVSFTSAPKVWDFNLNYEGSDDDEALFENTESISNDIFDHTDEGSLYTHSQLITGGEGSQLGSVISIPVGEGDKISARVYAKYLAKPGNISDATLPIGTVLANMFSGGSIIGGETGVSTINQNFSAGTIIGTTGFPLENDDAPKAFLNLMFLPNDESIDLKHNSSFAYDQINANATQYAGEAKSNSYDVLEIDKFVSPGNGHILIYLSNESANLTEVYFDDLKITVEEHPVIQKNDYYPYGMISSSWVRPNNLKNEFLYNGESRWNETTQTYQTSFRSYDPALGRFYGADALAGNAPSLSPYRYGFNNPVMFNDPSGLFENGWTPLTGFDTSEGGVGGGGSSNGTSVSAYWAGHWAQAGAVGAQRNAAMMSGHNFNNRYGKSTLEYRDNYKRQKIWNQAYASGEAVTYRNDGYYSTVTTPYGTSLNWTENWKVQDGGDPFPQADGFRVTERPFTGSRADGQTYFEGVRVNTSEIGSLKNRAAFTVPGAGIFVNPKDEYNVQLLKHEFGHILQYRKFGATFYTKMAMTSLESANSANHGIGDHQSNWTEWTANFLSYQYFGDTSATWDTVNYPIAPSFTNPSYPPMSPFDFYGR</sequence>
<dbReference type="InterPro" id="IPR050708">
    <property type="entry name" value="T6SS_VgrG/RHS"/>
</dbReference>
<dbReference type="RefSeq" id="WP_202244485.1">
    <property type="nucleotide sequence ID" value="NZ_JAESIY010000005.1"/>
</dbReference>
<feature type="domain" description="DUF6443" evidence="2">
    <location>
        <begin position="326"/>
        <end position="452"/>
    </location>
</feature>